<protein>
    <submittedName>
        <fullName evidence="2">Uncharacterized protein</fullName>
    </submittedName>
</protein>
<dbReference type="Proteomes" id="UP000034164">
    <property type="component" value="Unassembled WGS sequence"/>
</dbReference>
<name>A0A0G2HR27_9EURO</name>
<gene>
    <name evidence="2" type="ORF">EMCG_05067</name>
</gene>
<sequence length="111" mass="12404">MAGPEQWDQNSNEQLLPDQSFDFSAPLSPKTLDAIYHEFLQQSDSGTADFNSPTQALGTENLQLAVLEDNAINDILNYLKVLEPWMKEVCEALQKLDEASPSATRSEFARN</sequence>
<evidence type="ECO:0000256" key="1">
    <source>
        <dbReference type="SAM" id="MobiDB-lite"/>
    </source>
</evidence>
<dbReference type="EMBL" id="LCZI01001578">
    <property type="protein sequence ID" value="KKZ60145.1"/>
    <property type="molecule type" value="Genomic_DNA"/>
</dbReference>
<accession>A0A0G2HR27</accession>
<dbReference type="AlphaFoldDB" id="A0A0G2HR27"/>
<reference evidence="3" key="1">
    <citation type="journal article" date="2015" name="PLoS Genet.">
        <title>The dynamic genome and transcriptome of the human fungal pathogen Blastomyces and close relative Emmonsia.</title>
        <authorList>
            <person name="Munoz J.F."/>
            <person name="Gauthier G.M."/>
            <person name="Desjardins C.A."/>
            <person name="Gallo J.E."/>
            <person name="Holder J."/>
            <person name="Sullivan T.D."/>
            <person name="Marty A.J."/>
            <person name="Carmen J.C."/>
            <person name="Chen Z."/>
            <person name="Ding L."/>
            <person name="Gujja S."/>
            <person name="Magrini V."/>
            <person name="Misas E."/>
            <person name="Mitreva M."/>
            <person name="Priest M."/>
            <person name="Saif S."/>
            <person name="Whiston E.A."/>
            <person name="Young S."/>
            <person name="Zeng Q."/>
            <person name="Goldman W.E."/>
            <person name="Mardis E.R."/>
            <person name="Taylor J.W."/>
            <person name="McEwen J.G."/>
            <person name="Clay O.K."/>
            <person name="Klein B.S."/>
            <person name="Cuomo C.A."/>
        </authorList>
    </citation>
    <scope>NUCLEOTIDE SEQUENCE [LARGE SCALE GENOMIC DNA]</scope>
    <source>
        <strain evidence="3">UAMH 3008</strain>
    </source>
</reference>
<dbReference type="VEuPathDB" id="FungiDB:EMCG_05067"/>
<proteinExistence type="predicted"/>
<evidence type="ECO:0000313" key="3">
    <source>
        <dbReference type="Proteomes" id="UP000034164"/>
    </source>
</evidence>
<organism evidence="2 3">
    <name type="scientific">[Emmonsia] crescens</name>
    <dbReference type="NCBI Taxonomy" id="73230"/>
    <lineage>
        <taxon>Eukaryota</taxon>
        <taxon>Fungi</taxon>
        <taxon>Dikarya</taxon>
        <taxon>Ascomycota</taxon>
        <taxon>Pezizomycotina</taxon>
        <taxon>Eurotiomycetes</taxon>
        <taxon>Eurotiomycetidae</taxon>
        <taxon>Onygenales</taxon>
        <taxon>Ajellomycetaceae</taxon>
        <taxon>Emergomyces</taxon>
    </lineage>
</organism>
<feature type="region of interest" description="Disordered" evidence="1">
    <location>
        <begin position="1"/>
        <end position="23"/>
    </location>
</feature>
<evidence type="ECO:0000313" key="2">
    <source>
        <dbReference type="EMBL" id="KKZ60145.1"/>
    </source>
</evidence>
<comment type="caution">
    <text evidence="2">The sequence shown here is derived from an EMBL/GenBank/DDBJ whole genome shotgun (WGS) entry which is preliminary data.</text>
</comment>